<evidence type="ECO:0000313" key="1">
    <source>
        <dbReference type="EMBL" id="EHM55797.1"/>
    </source>
</evidence>
<reference evidence="1 2" key="1">
    <citation type="submission" date="2011-08" db="EMBL/GenBank/DDBJ databases">
        <authorList>
            <person name="Weinstock G."/>
            <person name="Sodergren E."/>
            <person name="Clifton S."/>
            <person name="Fulton L."/>
            <person name="Fulton B."/>
            <person name="Courtney L."/>
            <person name="Fronick C."/>
            <person name="Harrison M."/>
            <person name="Strong C."/>
            <person name="Farmer C."/>
            <person name="Delahaunty K."/>
            <person name="Markovic C."/>
            <person name="Hall O."/>
            <person name="Minx P."/>
            <person name="Tomlinson C."/>
            <person name="Mitreva M."/>
            <person name="Hou S."/>
            <person name="Chen J."/>
            <person name="Wollam A."/>
            <person name="Pepin K.H."/>
            <person name="Johnson M."/>
            <person name="Bhonagiri V."/>
            <person name="Zhang X."/>
            <person name="Suruliraj S."/>
            <person name="Warren W."/>
            <person name="Chinwalla A."/>
            <person name="Mardis E.R."/>
            <person name="Wilson R.K."/>
        </authorList>
    </citation>
    <scope>NUCLEOTIDE SEQUENCE [LARGE SCALE GENOMIC DNA]</scope>
    <source>
        <strain evidence="1 2">F0432</strain>
    </source>
</reference>
<sequence length="45" mass="5465">MILFHRVFLWLWVRNQMDYNDCCVFMGIRYGYFSPAKRGRSAVCL</sequence>
<dbReference type="HOGENOM" id="CLU_3197596_0_0_6"/>
<dbReference type="EMBL" id="AGCM01000022">
    <property type="protein sequence ID" value="EHM55797.1"/>
    <property type="molecule type" value="Genomic_DNA"/>
</dbReference>
<gene>
    <name evidence="1" type="ORF">HMPREF9080_00459</name>
</gene>
<name>G9ZCI1_9GAMM</name>
<accession>G9ZCI1</accession>
<dbReference type="Proteomes" id="UP000004750">
    <property type="component" value="Unassembled WGS sequence"/>
</dbReference>
<comment type="caution">
    <text evidence="1">The sequence shown here is derived from an EMBL/GenBank/DDBJ whole genome shotgun (WGS) entry which is preliminary data.</text>
</comment>
<proteinExistence type="predicted"/>
<protein>
    <submittedName>
        <fullName evidence="1">Uncharacterized protein</fullName>
    </submittedName>
</protein>
<evidence type="ECO:0000313" key="2">
    <source>
        <dbReference type="Proteomes" id="UP000004750"/>
    </source>
</evidence>
<dbReference type="AlphaFoldDB" id="G9ZCI1"/>
<organism evidence="1 2">
    <name type="scientific">Cardiobacterium valvarum F0432</name>
    <dbReference type="NCBI Taxonomy" id="797473"/>
    <lineage>
        <taxon>Bacteria</taxon>
        <taxon>Pseudomonadati</taxon>
        <taxon>Pseudomonadota</taxon>
        <taxon>Gammaproteobacteria</taxon>
        <taxon>Cardiobacteriales</taxon>
        <taxon>Cardiobacteriaceae</taxon>
        <taxon>Cardiobacterium</taxon>
    </lineage>
</organism>